<keyword evidence="4" id="KW-1185">Reference proteome</keyword>
<evidence type="ECO:0000313" key="4">
    <source>
        <dbReference type="Proteomes" id="UP000092445"/>
    </source>
</evidence>
<keyword evidence="2" id="KW-0472">Membrane</keyword>
<feature type="transmembrane region" description="Helical" evidence="2">
    <location>
        <begin position="64"/>
        <end position="88"/>
    </location>
</feature>
<proteinExistence type="predicted"/>
<evidence type="ECO:0000313" key="3">
    <source>
        <dbReference type="EnsemblMetazoa" id="GPAI017729-PA"/>
    </source>
</evidence>
<reference evidence="3" key="2">
    <citation type="submission" date="2020-05" db="UniProtKB">
        <authorList>
            <consortium name="EnsemblMetazoa"/>
        </authorList>
    </citation>
    <scope>IDENTIFICATION</scope>
    <source>
        <strain evidence="3">IAEA</strain>
    </source>
</reference>
<feature type="compositionally biased region" description="Pro residues" evidence="1">
    <location>
        <begin position="10"/>
        <end position="21"/>
    </location>
</feature>
<evidence type="ECO:0000256" key="2">
    <source>
        <dbReference type="SAM" id="Phobius"/>
    </source>
</evidence>
<dbReference type="VEuPathDB" id="VectorBase:GPAI017729"/>
<name>A0A1A9ZKP2_GLOPL</name>
<keyword evidence="2" id="KW-0812">Transmembrane</keyword>
<keyword evidence="2" id="KW-1133">Transmembrane helix</keyword>
<reference evidence="4" key="1">
    <citation type="submission" date="2014-03" db="EMBL/GenBank/DDBJ databases">
        <authorList>
            <person name="Aksoy S."/>
            <person name="Warren W."/>
            <person name="Wilson R.K."/>
        </authorList>
    </citation>
    <scope>NUCLEOTIDE SEQUENCE [LARGE SCALE GENOMIC DNA]</scope>
    <source>
        <strain evidence="4">IAEA</strain>
    </source>
</reference>
<dbReference type="Proteomes" id="UP000092445">
    <property type="component" value="Unassembled WGS sequence"/>
</dbReference>
<dbReference type="EnsemblMetazoa" id="GPAI017729-RA">
    <property type="protein sequence ID" value="GPAI017729-PA"/>
    <property type="gene ID" value="GPAI017729"/>
</dbReference>
<sequence>MLPDDVVVPLPMPPPTPPPPPPVLLSTLSPNKLENFEANDDVSSLSPPLAAPRVVGKGVDDVELFAVLAFGLAAFISIFCIGHLARVLRTLQLLPKPRRQENIAPFKEAHVGRKHLALVMTNNCPSISNYIVEYTSTRFKISQPNRNYNANECIYNENIVPPLPSNSEKREFLKIFEKHMRTKHNFLINTNRHKQELRLMDAVSGRRAAAAPADPPAIVLDGSTGASVRPQLFLIGNL</sequence>
<dbReference type="AlphaFoldDB" id="A0A1A9ZKP2"/>
<accession>A0A1A9ZKP2</accession>
<organism evidence="3 4">
    <name type="scientific">Glossina pallidipes</name>
    <name type="common">Tsetse fly</name>
    <dbReference type="NCBI Taxonomy" id="7398"/>
    <lineage>
        <taxon>Eukaryota</taxon>
        <taxon>Metazoa</taxon>
        <taxon>Ecdysozoa</taxon>
        <taxon>Arthropoda</taxon>
        <taxon>Hexapoda</taxon>
        <taxon>Insecta</taxon>
        <taxon>Pterygota</taxon>
        <taxon>Neoptera</taxon>
        <taxon>Endopterygota</taxon>
        <taxon>Diptera</taxon>
        <taxon>Brachycera</taxon>
        <taxon>Muscomorpha</taxon>
        <taxon>Hippoboscoidea</taxon>
        <taxon>Glossinidae</taxon>
        <taxon>Glossina</taxon>
    </lineage>
</organism>
<evidence type="ECO:0000256" key="1">
    <source>
        <dbReference type="SAM" id="MobiDB-lite"/>
    </source>
</evidence>
<protein>
    <submittedName>
        <fullName evidence="3">Uncharacterized protein</fullName>
    </submittedName>
</protein>
<feature type="region of interest" description="Disordered" evidence="1">
    <location>
        <begin position="1"/>
        <end position="21"/>
    </location>
</feature>